<evidence type="ECO:0000313" key="10">
    <source>
        <dbReference type="Proteomes" id="UP000694240"/>
    </source>
</evidence>
<dbReference type="InterPro" id="IPR001005">
    <property type="entry name" value="SANT/Myb"/>
</dbReference>
<evidence type="ECO:0000259" key="7">
    <source>
        <dbReference type="PROSITE" id="PS51293"/>
    </source>
</evidence>
<dbReference type="PROSITE" id="PS50090">
    <property type="entry name" value="MYB_LIKE"/>
    <property type="match status" value="1"/>
</dbReference>
<keyword evidence="2" id="KW-0805">Transcription regulation</keyword>
<dbReference type="PROSITE" id="PS51293">
    <property type="entry name" value="SANT"/>
    <property type="match status" value="1"/>
</dbReference>
<comment type="subcellular location">
    <subcellularLocation>
        <location evidence="1">Nucleus</location>
    </subcellularLocation>
</comment>
<dbReference type="GO" id="GO:0003677">
    <property type="term" value="F:DNA binding"/>
    <property type="evidence" value="ECO:0007669"/>
    <property type="project" value="UniProtKB-KW"/>
</dbReference>
<feature type="domain" description="Myb-like" evidence="6">
    <location>
        <begin position="213"/>
        <end position="257"/>
    </location>
</feature>
<evidence type="ECO:0000313" key="9">
    <source>
        <dbReference type="EMBL" id="KAG7576750.1"/>
    </source>
</evidence>
<dbReference type="CDD" id="cd00167">
    <property type="entry name" value="SANT"/>
    <property type="match status" value="1"/>
</dbReference>
<dbReference type="InterPro" id="IPR006447">
    <property type="entry name" value="Myb_dom_plants"/>
</dbReference>
<organism evidence="9 10">
    <name type="scientific">Arabidopsis thaliana x Arabidopsis arenosa</name>
    <dbReference type="NCBI Taxonomy" id="1240361"/>
    <lineage>
        <taxon>Eukaryota</taxon>
        <taxon>Viridiplantae</taxon>
        <taxon>Streptophyta</taxon>
        <taxon>Embryophyta</taxon>
        <taxon>Tracheophyta</taxon>
        <taxon>Spermatophyta</taxon>
        <taxon>Magnoliopsida</taxon>
        <taxon>eudicotyledons</taxon>
        <taxon>Gunneridae</taxon>
        <taxon>Pentapetalae</taxon>
        <taxon>rosids</taxon>
        <taxon>malvids</taxon>
        <taxon>Brassicales</taxon>
        <taxon>Brassicaceae</taxon>
        <taxon>Camelineae</taxon>
        <taxon>Arabidopsis</taxon>
    </lineage>
</organism>
<accession>A0A8T2AQA9</accession>
<evidence type="ECO:0000259" key="8">
    <source>
        <dbReference type="PROSITE" id="PS51294"/>
    </source>
</evidence>
<dbReference type="EMBL" id="JAEFBK010000008">
    <property type="protein sequence ID" value="KAG7576750.1"/>
    <property type="molecule type" value="Genomic_DNA"/>
</dbReference>
<evidence type="ECO:0000256" key="3">
    <source>
        <dbReference type="ARBA" id="ARBA00023125"/>
    </source>
</evidence>
<keyword evidence="5" id="KW-0539">Nucleus</keyword>
<dbReference type="PANTHER" id="PTHR44042">
    <property type="entry name" value="DUPLICATED HOMEODOMAIN-LIKE SUPERFAMILY PROTEIN-RELATED"/>
    <property type="match status" value="1"/>
</dbReference>
<dbReference type="SMART" id="SM00717">
    <property type="entry name" value="SANT"/>
    <property type="match status" value="3"/>
</dbReference>
<dbReference type="AlphaFoldDB" id="A0A8T2AQA9"/>
<evidence type="ECO:0000256" key="2">
    <source>
        <dbReference type="ARBA" id="ARBA00023015"/>
    </source>
</evidence>
<keyword evidence="10" id="KW-1185">Reference proteome</keyword>
<keyword evidence="3" id="KW-0238">DNA-binding</keyword>
<name>A0A8T2AQA9_9BRAS</name>
<dbReference type="Pfam" id="PF00249">
    <property type="entry name" value="Myb_DNA-binding"/>
    <property type="match status" value="1"/>
</dbReference>
<evidence type="ECO:0000256" key="4">
    <source>
        <dbReference type="ARBA" id="ARBA00023163"/>
    </source>
</evidence>
<keyword evidence="4" id="KW-0804">Transcription</keyword>
<gene>
    <name evidence="9" type="ORF">ISN45_Aa03g010950</name>
</gene>
<feature type="domain" description="HTH myb-type" evidence="8">
    <location>
        <begin position="205"/>
        <end position="261"/>
    </location>
</feature>
<feature type="domain" description="SANT" evidence="7">
    <location>
        <begin position="213"/>
        <end position="261"/>
    </location>
</feature>
<dbReference type="GO" id="GO:0010468">
    <property type="term" value="P:regulation of gene expression"/>
    <property type="evidence" value="ECO:0007669"/>
    <property type="project" value="UniProtKB-ARBA"/>
</dbReference>
<protein>
    <submittedName>
        <fullName evidence="9">SANT/Myb domain</fullName>
    </submittedName>
</protein>
<evidence type="ECO:0000259" key="6">
    <source>
        <dbReference type="PROSITE" id="PS50090"/>
    </source>
</evidence>
<reference evidence="9 10" key="1">
    <citation type="submission" date="2020-12" db="EMBL/GenBank/DDBJ databases">
        <title>Concerted genomic and epigenomic changes stabilize Arabidopsis allopolyploids.</title>
        <authorList>
            <person name="Chen Z."/>
        </authorList>
    </citation>
    <scope>NUCLEOTIDE SEQUENCE [LARGE SCALE GENOMIC DNA]</scope>
    <source>
        <strain evidence="9">Allo738</strain>
        <tissue evidence="9">Leaf</tissue>
    </source>
</reference>
<sequence length="399" mass="46067">MAWIPPWTRDDDKRFELALVIFPEDSPSFLENIAQLMQKPLGVVKYYYDALVYDVSLVESGKYALPKYPDDYNVSLTEATQTKHGETNQITRIIPWTEEEHRFLIFSDLEIALFFLDTMDEIPLWTRVDDKDFELALVRFPEGSPYFLENIAQILQKSLKEVQHYYSALVHDVELIESGNFALPEYRDEDYVSLKEATKSKNQGTGKKKGIAWSPNEHKLFLDGLNKYGKGDWKSISRKCVKTRSPMQVASHAQKYFLRKNKKGKRMSIHDIPLGDADNVTVPVSNLNSMGQQQPHFGDQMFPDHYYHCSQDNVTNIPGSNLMFMGQQPHFGGQIPPDQSHPYSRDNVTVPESNLKPMGEQSHFGDHIPLDQYDRDFLDNFGFFYDDGSLASFEKLYYI</sequence>
<dbReference type="PANTHER" id="PTHR44042:SF15">
    <property type="entry name" value="DUPLICATED HOMEODOMAIN-LIKE SUPERFAMILY PROTEIN"/>
    <property type="match status" value="1"/>
</dbReference>
<dbReference type="PROSITE" id="PS51294">
    <property type="entry name" value="HTH_MYB"/>
    <property type="match status" value="1"/>
</dbReference>
<dbReference type="InterPro" id="IPR017884">
    <property type="entry name" value="SANT_dom"/>
</dbReference>
<proteinExistence type="predicted"/>
<evidence type="ECO:0000256" key="1">
    <source>
        <dbReference type="ARBA" id="ARBA00004123"/>
    </source>
</evidence>
<dbReference type="GO" id="GO:0005634">
    <property type="term" value="C:nucleus"/>
    <property type="evidence" value="ECO:0007669"/>
    <property type="project" value="UniProtKB-SubCell"/>
</dbReference>
<dbReference type="FunFam" id="1.10.10.60:FF:000009">
    <property type="entry name" value="transcription factor MYB1R1"/>
    <property type="match status" value="1"/>
</dbReference>
<dbReference type="NCBIfam" id="TIGR01557">
    <property type="entry name" value="myb_SHAQKYF"/>
    <property type="match status" value="1"/>
</dbReference>
<evidence type="ECO:0000256" key="5">
    <source>
        <dbReference type="ARBA" id="ARBA00023242"/>
    </source>
</evidence>
<dbReference type="Proteomes" id="UP000694240">
    <property type="component" value="Chromosome 8"/>
</dbReference>
<dbReference type="InterPro" id="IPR017930">
    <property type="entry name" value="Myb_dom"/>
</dbReference>
<comment type="caution">
    <text evidence="9">The sequence shown here is derived from an EMBL/GenBank/DDBJ whole genome shotgun (WGS) entry which is preliminary data.</text>
</comment>